<dbReference type="AlphaFoldDB" id="A0A379K0T5"/>
<proteinExistence type="predicted"/>
<gene>
    <name evidence="1" type="ORF">NCTC10860_00122</name>
</gene>
<accession>A0A379K0T5</accession>
<dbReference type="Proteomes" id="UP000254084">
    <property type="component" value="Unassembled WGS sequence"/>
</dbReference>
<protein>
    <submittedName>
        <fullName evidence="1">Uncharacterized protein</fullName>
    </submittedName>
</protein>
<dbReference type="EMBL" id="UGUW01000001">
    <property type="protein sequence ID" value="SUD57919.1"/>
    <property type="molecule type" value="Genomic_DNA"/>
</dbReference>
<sequence>MANVPSDLMQQQDDPVWFVEERQLNGDWIAIDRADDQAEAEAKLSHAENCLPGTYRLSRSDW</sequence>
<evidence type="ECO:0000313" key="2">
    <source>
        <dbReference type="Proteomes" id="UP000254084"/>
    </source>
</evidence>
<name>A0A379K0T5_ECTOL</name>
<reference evidence="1 2" key="1">
    <citation type="submission" date="2018-06" db="EMBL/GenBank/DDBJ databases">
        <authorList>
            <consortium name="Pathogen Informatics"/>
            <person name="Doyle S."/>
        </authorList>
    </citation>
    <scope>NUCLEOTIDE SEQUENCE [LARGE SCALE GENOMIC DNA]</scope>
    <source>
        <strain evidence="1 2">NCTC10860</strain>
    </source>
</reference>
<evidence type="ECO:0000313" key="1">
    <source>
        <dbReference type="EMBL" id="SUD57919.1"/>
    </source>
</evidence>
<dbReference type="RefSeq" id="WP_084341291.1">
    <property type="nucleotide sequence ID" value="NZ_UGUW01000001.1"/>
</dbReference>
<organism evidence="1 2">
    <name type="scientific">Ectopseudomonas oleovorans</name>
    <name type="common">Pseudomonas oleovorans</name>
    <dbReference type="NCBI Taxonomy" id="301"/>
    <lineage>
        <taxon>Bacteria</taxon>
        <taxon>Pseudomonadati</taxon>
        <taxon>Pseudomonadota</taxon>
        <taxon>Gammaproteobacteria</taxon>
        <taxon>Pseudomonadales</taxon>
        <taxon>Pseudomonadaceae</taxon>
        <taxon>Ectopseudomonas</taxon>
    </lineage>
</organism>